<dbReference type="AlphaFoldDB" id="A0A6C0EHF8"/>
<name>A0A6C0EHF8_9ZZZZ</name>
<dbReference type="EMBL" id="MN738863">
    <property type="protein sequence ID" value="QHT28616.1"/>
    <property type="molecule type" value="Genomic_DNA"/>
</dbReference>
<sequence>MRPIQQIMNIPDLLDEMDIHYYTRPIYQIISMCSNIYNSIINIGFQPM</sequence>
<protein>
    <submittedName>
        <fullName evidence="1">Uncharacterized protein</fullName>
    </submittedName>
</protein>
<evidence type="ECO:0000313" key="1">
    <source>
        <dbReference type="EMBL" id="QHT28616.1"/>
    </source>
</evidence>
<organism evidence="1">
    <name type="scientific">viral metagenome</name>
    <dbReference type="NCBI Taxonomy" id="1070528"/>
    <lineage>
        <taxon>unclassified sequences</taxon>
        <taxon>metagenomes</taxon>
        <taxon>organismal metagenomes</taxon>
    </lineage>
</organism>
<proteinExistence type="predicted"/>
<accession>A0A6C0EHF8</accession>
<reference evidence="1" key="1">
    <citation type="journal article" date="2020" name="Nature">
        <title>Giant virus diversity and host interactions through global metagenomics.</title>
        <authorList>
            <person name="Schulz F."/>
            <person name="Roux S."/>
            <person name="Paez-Espino D."/>
            <person name="Jungbluth S."/>
            <person name="Walsh D.A."/>
            <person name="Denef V.J."/>
            <person name="McMahon K.D."/>
            <person name="Konstantinidis K.T."/>
            <person name="Eloe-Fadrosh E.A."/>
            <person name="Kyrpides N.C."/>
            <person name="Woyke T."/>
        </authorList>
    </citation>
    <scope>NUCLEOTIDE SEQUENCE</scope>
    <source>
        <strain evidence="1">GVMAG-M-3300001351-8</strain>
    </source>
</reference>